<dbReference type="SMART" id="SM00343">
    <property type="entry name" value="ZnF_C2HC"/>
    <property type="match status" value="1"/>
</dbReference>
<dbReference type="EMBL" id="UYSL01019775">
    <property type="protein sequence ID" value="VDL69682.1"/>
    <property type="molecule type" value="Genomic_DNA"/>
</dbReference>
<keyword evidence="1" id="KW-0479">Metal-binding</keyword>
<dbReference type="GO" id="GO:0005737">
    <property type="term" value="C:cytoplasm"/>
    <property type="evidence" value="ECO:0007669"/>
    <property type="project" value="UniProtKB-ARBA"/>
</dbReference>
<dbReference type="STRING" id="27835.A0A0N4XTW7"/>
<feature type="region of interest" description="Disordered" evidence="2">
    <location>
        <begin position="24"/>
        <end position="57"/>
    </location>
</feature>
<feature type="domain" description="CCHC-type" evidence="3">
    <location>
        <begin position="367"/>
        <end position="383"/>
    </location>
</feature>
<dbReference type="InterPro" id="IPR036875">
    <property type="entry name" value="Znf_CCHC_sf"/>
</dbReference>
<dbReference type="GO" id="GO:0008270">
    <property type="term" value="F:zinc ion binding"/>
    <property type="evidence" value="ECO:0007669"/>
    <property type="project" value="UniProtKB-KW"/>
</dbReference>
<dbReference type="Proteomes" id="UP000271162">
    <property type="component" value="Unassembled WGS sequence"/>
</dbReference>
<name>A0A0N4XTW7_NIPBR</name>
<dbReference type="Gene3D" id="4.10.60.10">
    <property type="entry name" value="Zinc finger, CCHC-type"/>
    <property type="match status" value="1"/>
</dbReference>
<evidence type="ECO:0000256" key="1">
    <source>
        <dbReference type="PROSITE-ProRule" id="PRU00047"/>
    </source>
</evidence>
<reference evidence="6" key="1">
    <citation type="submission" date="2017-02" db="UniProtKB">
        <authorList>
            <consortium name="WormBaseParasite"/>
        </authorList>
    </citation>
    <scope>IDENTIFICATION</scope>
</reference>
<dbReference type="GO" id="GO:0003676">
    <property type="term" value="F:nucleic acid binding"/>
    <property type="evidence" value="ECO:0007669"/>
    <property type="project" value="InterPro"/>
</dbReference>
<keyword evidence="1" id="KW-0863">Zinc-finger</keyword>
<dbReference type="PROSITE" id="PS50158">
    <property type="entry name" value="ZF_CCHC"/>
    <property type="match status" value="1"/>
</dbReference>
<evidence type="ECO:0000259" key="3">
    <source>
        <dbReference type="PROSITE" id="PS50158"/>
    </source>
</evidence>
<dbReference type="AlphaFoldDB" id="A0A0N4XTW7"/>
<evidence type="ECO:0000313" key="4">
    <source>
        <dbReference type="EMBL" id="VDL69682.1"/>
    </source>
</evidence>
<dbReference type="InterPro" id="IPR001878">
    <property type="entry name" value="Znf_CCHC"/>
</dbReference>
<proteinExistence type="predicted"/>
<sequence>MIETTPVVEASVSIADNLLDSNMDQGVSRVDSDVTLRTSGSESSTDEEREERGREAHMIKQLKEELKREKERVAQLEASAKADNGNVRTEIPEWLSSVGEHIGVPEKELQLFVSQSVQRSRRERGGRPNSGMSEYMRFMALPEVQLFSGRDKDYSFENFRDCFELKYPKDYWTDKERCALFKAKLTVRAKAQYEALPRAKREAGYAVLVKALREACQAESRNRKIVALSELKRLRKEEGQLVMDFCVELERLTRKAYPELDERALSVVRADHLYDQLSPWDESCQLQAVLEGPGADMYERLKDAAMRVERRRLSQRNKMFCRYKQRSPDKKSINDAIKKEELDVGGNRRQGMNKEESRETGRARELKCFNCGEVGHKSRVCKKGKRDTASKPVALDELEFSVPNDSHILHAQFRCRGQEFPAVNGSPSFPMSTCCVQARLLSIWSGLGSISNKVQQIMNPAVKRIDPRSVGFALVEPASTMRHGHVSGDWTIDFERIFELGWNIARRMVWEDVKTDGILEKIHNRVLVVIPTMLARMRFMSGSTRTRFFYYGDFSAIRTKNDTLFTDDVGAVIIVLPAEEPRKVTAWLALLSAIDLWVTCGARVLLVNGPRSTNLISWEHVTQRMRSHLLSYISMRPERAELIIDLLQRDVGTVDTQAAWMAISSTGQARNSGPFLEIISRINNCEKKGCNIFVVVYPATLLGIPGFEDLPLELIGNLPTEIVVVKSSRITDADQRL</sequence>
<evidence type="ECO:0000256" key="2">
    <source>
        <dbReference type="SAM" id="MobiDB-lite"/>
    </source>
</evidence>
<dbReference type="SUPFAM" id="SSF57756">
    <property type="entry name" value="Retrovirus zinc finger-like domains"/>
    <property type="match status" value="1"/>
</dbReference>
<accession>A0A0N4XTW7</accession>
<keyword evidence="1" id="KW-0862">Zinc</keyword>
<protein>
    <submittedName>
        <fullName evidence="6">CCHC-type domain-containing protein</fullName>
    </submittedName>
</protein>
<keyword evidence="5" id="KW-1185">Reference proteome</keyword>
<dbReference type="GO" id="GO:0019899">
    <property type="term" value="F:enzyme binding"/>
    <property type="evidence" value="ECO:0007669"/>
    <property type="project" value="UniProtKB-ARBA"/>
</dbReference>
<evidence type="ECO:0000313" key="6">
    <source>
        <dbReference type="WBParaSite" id="NBR_0000609201-mRNA-1"/>
    </source>
</evidence>
<evidence type="ECO:0000313" key="5">
    <source>
        <dbReference type="Proteomes" id="UP000271162"/>
    </source>
</evidence>
<organism evidence="6">
    <name type="scientific">Nippostrongylus brasiliensis</name>
    <name type="common">Rat hookworm</name>
    <dbReference type="NCBI Taxonomy" id="27835"/>
    <lineage>
        <taxon>Eukaryota</taxon>
        <taxon>Metazoa</taxon>
        <taxon>Ecdysozoa</taxon>
        <taxon>Nematoda</taxon>
        <taxon>Chromadorea</taxon>
        <taxon>Rhabditida</taxon>
        <taxon>Rhabditina</taxon>
        <taxon>Rhabditomorpha</taxon>
        <taxon>Strongyloidea</taxon>
        <taxon>Heligmosomidae</taxon>
        <taxon>Nippostrongylus</taxon>
    </lineage>
</organism>
<dbReference type="Pfam" id="PF00098">
    <property type="entry name" value="zf-CCHC"/>
    <property type="match status" value="1"/>
</dbReference>
<gene>
    <name evidence="4" type="ORF">NBR_LOCUS6093</name>
</gene>
<reference evidence="4 5" key="2">
    <citation type="submission" date="2018-11" db="EMBL/GenBank/DDBJ databases">
        <authorList>
            <consortium name="Pathogen Informatics"/>
        </authorList>
    </citation>
    <scope>NUCLEOTIDE SEQUENCE [LARGE SCALE GENOMIC DNA]</scope>
</reference>
<dbReference type="WBParaSite" id="NBR_0000609201-mRNA-1">
    <property type="protein sequence ID" value="NBR_0000609201-mRNA-1"/>
    <property type="gene ID" value="NBR_0000609201"/>
</dbReference>